<dbReference type="PANTHER" id="PTHR13318:SF190">
    <property type="entry name" value="PARTNER OF PAIRED, ISOFORM B"/>
    <property type="match status" value="1"/>
</dbReference>
<dbReference type="AlphaFoldDB" id="A0A9P6PQD9"/>
<dbReference type="Gene3D" id="3.80.10.10">
    <property type="entry name" value="Ribonuclease Inhibitor"/>
    <property type="match status" value="2"/>
</dbReference>
<dbReference type="Pfam" id="PF12937">
    <property type="entry name" value="F-box-like"/>
    <property type="match status" value="1"/>
</dbReference>
<dbReference type="OrthoDB" id="27842at2759"/>
<sequence length="644" mass="72973">CMVQLSVSVNQPGSSMPVRGTQGTDVRHYDHRERSRPSPFSIPELVQEICSYLDRPTLVRGCRVSRQFQACCGQLLWMNIPGHAWANKFFRDNWHIHGSRIRSLCCGPGVDLGRISLYCRNLVSLDVSHIRDSTDVNNMDTVSHMNARAVIQDRVGCTTSAMNNKPNSGHDKAGPIPLRKTMDSYSSFVRMAENLERIIRSNKHIKCLQIKPQGQLPRSLIETFSQHDQLRMLSLNGWQNFHEYSLLLIIESCPRLTHLSLGENDFTQYTLEALASSSSTPISHTKPDTLFLNIPEGKVRLERCDDPIKGRNGSKSADQDLLEIHSKRAVLYHHKNQDQQDQRVQSRIQSLSLHQSGLRQDFLVNLTKACPRLEHLSLLDGWGFYPSSRFAFILSQACPHLSRFEFREQSLDLQDEFFVSLCTNFPQLQWIHAGRTGFSHGALESVRMNCREIVSLNLDGARGIQSGEVDQILQTCASLKVFSAQGVVLNGWDLKHGSTWACRGLETLVLDIEIYAPIDSSTMSSCSVTSVRERVYDQLAQLTRLVMLGLGGGHSVRGVESGVDLTLASGLERLASLHCLECLDIRRLRRVLGQEDMAWMVQHWPRFQKLEINKSRTYNHRGDMTNKAIEWLVKARPGMDIRLY</sequence>
<dbReference type="InterPro" id="IPR036047">
    <property type="entry name" value="F-box-like_dom_sf"/>
</dbReference>
<dbReference type="EMBL" id="JAAAJA010000647">
    <property type="protein sequence ID" value="KAG0250809.1"/>
    <property type="molecule type" value="Genomic_DNA"/>
</dbReference>
<dbReference type="Proteomes" id="UP000726737">
    <property type="component" value="Unassembled WGS sequence"/>
</dbReference>
<feature type="compositionally biased region" description="Basic and acidic residues" evidence="1">
    <location>
        <begin position="25"/>
        <end position="36"/>
    </location>
</feature>
<evidence type="ECO:0000313" key="3">
    <source>
        <dbReference type="EMBL" id="KAG0250809.1"/>
    </source>
</evidence>
<organism evidence="3 4">
    <name type="scientific">Mortierella polycephala</name>
    <dbReference type="NCBI Taxonomy" id="41804"/>
    <lineage>
        <taxon>Eukaryota</taxon>
        <taxon>Fungi</taxon>
        <taxon>Fungi incertae sedis</taxon>
        <taxon>Mucoromycota</taxon>
        <taxon>Mortierellomycotina</taxon>
        <taxon>Mortierellomycetes</taxon>
        <taxon>Mortierellales</taxon>
        <taxon>Mortierellaceae</taxon>
        <taxon>Mortierella</taxon>
    </lineage>
</organism>
<evidence type="ECO:0000259" key="2">
    <source>
        <dbReference type="Pfam" id="PF12937"/>
    </source>
</evidence>
<feature type="non-terminal residue" evidence="3">
    <location>
        <position position="1"/>
    </location>
</feature>
<feature type="domain" description="F-box" evidence="2">
    <location>
        <begin position="43"/>
        <end position="80"/>
    </location>
</feature>
<reference evidence="3" key="1">
    <citation type="journal article" date="2020" name="Fungal Divers.">
        <title>Resolving the Mortierellaceae phylogeny through synthesis of multi-gene phylogenetics and phylogenomics.</title>
        <authorList>
            <person name="Vandepol N."/>
            <person name="Liber J."/>
            <person name="Desiro A."/>
            <person name="Na H."/>
            <person name="Kennedy M."/>
            <person name="Barry K."/>
            <person name="Grigoriev I.V."/>
            <person name="Miller A.N."/>
            <person name="O'Donnell K."/>
            <person name="Stajich J.E."/>
            <person name="Bonito G."/>
        </authorList>
    </citation>
    <scope>NUCLEOTIDE SEQUENCE</scope>
    <source>
        <strain evidence="3">KOD948</strain>
    </source>
</reference>
<name>A0A9P6PQD9_9FUNG</name>
<gene>
    <name evidence="3" type="ORF">BG011_008062</name>
</gene>
<dbReference type="CDD" id="cd09917">
    <property type="entry name" value="F-box_SF"/>
    <property type="match status" value="1"/>
</dbReference>
<protein>
    <recommendedName>
        <fullName evidence="2">F-box domain-containing protein</fullName>
    </recommendedName>
</protein>
<dbReference type="SUPFAM" id="SSF52047">
    <property type="entry name" value="RNI-like"/>
    <property type="match status" value="1"/>
</dbReference>
<evidence type="ECO:0000256" key="1">
    <source>
        <dbReference type="SAM" id="MobiDB-lite"/>
    </source>
</evidence>
<dbReference type="SUPFAM" id="SSF81383">
    <property type="entry name" value="F-box domain"/>
    <property type="match status" value="1"/>
</dbReference>
<keyword evidence="4" id="KW-1185">Reference proteome</keyword>
<feature type="region of interest" description="Disordered" evidence="1">
    <location>
        <begin position="7"/>
        <end position="38"/>
    </location>
</feature>
<evidence type="ECO:0000313" key="4">
    <source>
        <dbReference type="Proteomes" id="UP000726737"/>
    </source>
</evidence>
<comment type="caution">
    <text evidence="3">The sequence shown here is derived from an EMBL/GenBank/DDBJ whole genome shotgun (WGS) entry which is preliminary data.</text>
</comment>
<dbReference type="GO" id="GO:0031146">
    <property type="term" value="P:SCF-dependent proteasomal ubiquitin-dependent protein catabolic process"/>
    <property type="evidence" value="ECO:0007669"/>
    <property type="project" value="TreeGrafter"/>
</dbReference>
<dbReference type="GO" id="GO:0019005">
    <property type="term" value="C:SCF ubiquitin ligase complex"/>
    <property type="evidence" value="ECO:0007669"/>
    <property type="project" value="TreeGrafter"/>
</dbReference>
<proteinExistence type="predicted"/>
<dbReference type="InterPro" id="IPR032675">
    <property type="entry name" value="LRR_dom_sf"/>
</dbReference>
<dbReference type="InterPro" id="IPR001810">
    <property type="entry name" value="F-box_dom"/>
</dbReference>
<dbReference type="PANTHER" id="PTHR13318">
    <property type="entry name" value="PARTNER OF PAIRED, ISOFORM B-RELATED"/>
    <property type="match status" value="1"/>
</dbReference>
<accession>A0A9P6PQD9</accession>